<accession>A0A6M3IKE0</accession>
<keyword evidence="1" id="KW-1133">Transmembrane helix</keyword>
<sequence length="346" mass="36553">MKHKKIMPGIYFIAGFLILLIFGFIFPAASNFDRLVLGSGNYETDPNSTADITFQNDEYLTNYTDGTIATNAAMDFGGSLTLENDETIANSTDADLLFTFNDDATTLGQFIIRSSNASTGDNDVFDLIFRALDDSAGYDDIVLMQSKFLDVTDETEDSELLFKTLQAGSAVSSLKLTGGTLTLENSETIDNETNGTVNITAGVFKHGFDAAAYWTATQADAGLVTLNSVSDGTSGFVFTDDVEGDDFTVNTVNWGGTTASAAGTDTYTCTVTPAPDAYVTGMPLYVIADTANTGACTINMNSLGAKNVKTASGADPANNDLVTTAVSMLIYNGTSFVLINPATTCD</sequence>
<protein>
    <submittedName>
        <fullName evidence="2">Putative tail protein</fullName>
    </submittedName>
</protein>
<feature type="transmembrane region" description="Helical" evidence="1">
    <location>
        <begin position="9"/>
        <end position="29"/>
    </location>
</feature>
<dbReference type="AlphaFoldDB" id="A0A6M3IKE0"/>
<proteinExistence type="predicted"/>
<gene>
    <name evidence="2" type="ORF">MM415B01510_0008</name>
</gene>
<keyword evidence="1" id="KW-0472">Membrane</keyword>
<evidence type="ECO:0000313" key="2">
    <source>
        <dbReference type="EMBL" id="QJA58019.1"/>
    </source>
</evidence>
<name>A0A6M3IKE0_9ZZZZ</name>
<dbReference type="EMBL" id="MT141304">
    <property type="protein sequence ID" value="QJA58019.1"/>
    <property type="molecule type" value="Genomic_DNA"/>
</dbReference>
<evidence type="ECO:0000256" key="1">
    <source>
        <dbReference type="SAM" id="Phobius"/>
    </source>
</evidence>
<organism evidence="2">
    <name type="scientific">viral metagenome</name>
    <dbReference type="NCBI Taxonomy" id="1070528"/>
    <lineage>
        <taxon>unclassified sequences</taxon>
        <taxon>metagenomes</taxon>
        <taxon>organismal metagenomes</taxon>
    </lineage>
</organism>
<keyword evidence="1" id="KW-0812">Transmembrane</keyword>
<reference evidence="2" key="1">
    <citation type="submission" date="2020-03" db="EMBL/GenBank/DDBJ databases">
        <title>The deep terrestrial virosphere.</title>
        <authorList>
            <person name="Holmfeldt K."/>
            <person name="Nilsson E."/>
            <person name="Simone D."/>
            <person name="Lopez-Fernandez M."/>
            <person name="Wu X."/>
            <person name="de Brujin I."/>
            <person name="Lundin D."/>
            <person name="Andersson A."/>
            <person name="Bertilsson S."/>
            <person name="Dopson M."/>
        </authorList>
    </citation>
    <scope>NUCLEOTIDE SEQUENCE</scope>
    <source>
        <strain evidence="2">MM415B01510</strain>
    </source>
</reference>